<keyword evidence="5" id="KW-0482">Metalloprotease</keyword>
<keyword evidence="3" id="KW-0378">Hydrolase</keyword>
<evidence type="ECO:0000256" key="4">
    <source>
        <dbReference type="ARBA" id="ARBA00022833"/>
    </source>
</evidence>
<dbReference type="InterPro" id="IPR011249">
    <property type="entry name" value="Metalloenz_LuxS/M16"/>
</dbReference>
<dbReference type="SUPFAM" id="SSF63411">
    <property type="entry name" value="LuxS/MPP-like metallohydrolase"/>
    <property type="match status" value="2"/>
</dbReference>
<organism evidence="8 9">
    <name type="scientific">Peptostreptococcus equinus</name>
    <dbReference type="NCBI Taxonomy" id="3003601"/>
    <lineage>
        <taxon>Bacteria</taxon>
        <taxon>Bacillati</taxon>
        <taxon>Bacillota</taxon>
        <taxon>Clostridia</taxon>
        <taxon>Peptostreptococcales</taxon>
        <taxon>Peptostreptococcaceae</taxon>
        <taxon>Peptostreptococcus</taxon>
    </lineage>
</organism>
<evidence type="ECO:0000313" key="8">
    <source>
        <dbReference type="EMBL" id="WAW15595.1"/>
    </source>
</evidence>
<keyword evidence="2" id="KW-0645">Protease</keyword>
<dbReference type="Pfam" id="PF05193">
    <property type="entry name" value="Peptidase_M16_C"/>
    <property type="match status" value="1"/>
</dbReference>
<name>A0ABY7JQG8_9FIRM</name>
<sequence length="429" mass="49970">MKKIFNETINEILYYDTFENGLELYFMPKRGFESKYAVLGVDFGSNDLEFIPINEKEKIRVSDGIAHFLEHKMFEQPDESNAFDEFSKFGASANAFTSFTMTAYLFSATENFYPSLRHLINYVQTPYYTEENVNKEKGIIAQEINMYRDDPEWNVYMNCLKAMYASHHTSIDIAGSVESINKITPEELYKCYNTFYNPANMKLFVVGDLDEDELFNCVRENNNLERDFEKEIKRFMPSEQDGINTYRIEEKFAVSMPLFYIGYKDNPKDSEKTLDRLKKEISTDILFDIIFSESGDLHSQLYDSGLITGSIYGGYLSQKDYSYALASGSSNQPDLVKEKIDQYIDELRRNGIKKSDFEINKKKKIGGFLKSFDSISFIANNFLRYMFRGINFLDYLQVLKNIELSDIEDRLDNFFLKEKSVISIVSPKK</sequence>
<dbReference type="RefSeq" id="WP_269312270.1">
    <property type="nucleotide sequence ID" value="NZ_CP114052.1"/>
</dbReference>
<dbReference type="InterPro" id="IPR050626">
    <property type="entry name" value="Peptidase_M16"/>
</dbReference>
<evidence type="ECO:0000259" key="6">
    <source>
        <dbReference type="Pfam" id="PF00675"/>
    </source>
</evidence>
<evidence type="ECO:0000256" key="5">
    <source>
        <dbReference type="ARBA" id="ARBA00023049"/>
    </source>
</evidence>
<accession>A0ABY7JQG8</accession>
<gene>
    <name evidence="8" type="ORF">O0R46_03885</name>
</gene>
<dbReference type="Gene3D" id="3.30.830.10">
    <property type="entry name" value="Metalloenzyme, LuxS/M16 peptidase-like"/>
    <property type="match status" value="2"/>
</dbReference>
<dbReference type="Pfam" id="PF00675">
    <property type="entry name" value="Peptidase_M16"/>
    <property type="match status" value="1"/>
</dbReference>
<keyword evidence="4" id="KW-0862">Zinc</keyword>
<dbReference type="NCBIfam" id="NF047421">
    <property type="entry name" value="YfmH_fam"/>
    <property type="match status" value="1"/>
</dbReference>
<protein>
    <submittedName>
        <fullName evidence="8">Pitrilysin family protein</fullName>
    </submittedName>
</protein>
<dbReference type="PANTHER" id="PTHR43690:SF17">
    <property type="entry name" value="PROTEIN YHJJ"/>
    <property type="match status" value="1"/>
</dbReference>
<comment type="similarity">
    <text evidence="1">Belongs to the peptidase M16 family.</text>
</comment>
<evidence type="ECO:0000256" key="1">
    <source>
        <dbReference type="ARBA" id="ARBA00007261"/>
    </source>
</evidence>
<evidence type="ECO:0000256" key="3">
    <source>
        <dbReference type="ARBA" id="ARBA00022801"/>
    </source>
</evidence>
<feature type="domain" description="Peptidase M16 C-terminal" evidence="7">
    <location>
        <begin position="182"/>
        <end position="362"/>
    </location>
</feature>
<dbReference type="InterPro" id="IPR011765">
    <property type="entry name" value="Pept_M16_N"/>
</dbReference>
<evidence type="ECO:0000259" key="7">
    <source>
        <dbReference type="Pfam" id="PF05193"/>
    </source>
</evidence>
<dbReference type="InterPro" id="IPR007863">
    <property type="entry name" value="Peptidase_M16_C"/>
</dbReference>
<feature type="domain" description="Peptidase M16 N-terminal" evidence="6">
    <location>
        <begin position="63"/>
        <end position="173"/>
    </location>
</feature>
<dbReference type="PANTHER" id="PTHR43690">
    <property type="entry name" value="NARDILYSIN"/>
    <property type="match status" value="1"/>
</dbReference>
<dbReference type="Proteomes" id="UP001164187">
    <property type="component" value="Chromosome"/>
</dbReference>
<evidence type="ECO:0000313" key="9">
    <source>
        <dbReference type="Proteomes" id="UP001164187"/>
    </source>
</evidence>
<proteinExistence type="inferred from homology"/>
<evidence type="ECO:0000256" key="2">
    <source>
        <dbReference type="ARBA" id="ARBA00022670"/>
    </source>
</evidence>
<reference evidence="8" key="1">
    <citation type="submission" date="2022-12" db="EMBL/GenBank/DDBJ databases">
        <title>Peptostreptococcus.</title>
        <authorList>
            <person name="Lee S.H."/>
        </authorList>
    </citation>
    <scope>NUCLEOTIDE SEQUENCE</scope>
    <source>
        <strain evidence="8">CBA3647</strain>
    </source>
</reference>
<keyword evidence="9" id="KW-1185">Reference proteome</keyword>
<dbReference type="EMBL" id="CP114052">
    <property type="protein sequence ID" value="WAW15595.1"/>
    <property type="molecule type" value="Genomic_DNA"/>
</dbReference>